<protein>
    <submittedName>
        <fullName evidence="1">Uncharacterized protein</fullName>
    </submittedName>
</protein>
<keyword evidence="2" id="KW-1185">Reference proteome</keyword>
<reference evidence="1" key="1">
    <citation type="submission" date="2019-12" db="EMBL/GenBank/DDBJ databases">
        <title>High-Quality draft genome sequences of three cyanobacteria isolated from the limestone walls of the Old Cathedral of Coimbra.</title>
        <authorList>
            <person name="Tiago I."/>
            <person name="Soares F."/>
            <person name="Portugal A."/>
        </authorList>
    </citation>
    <scope>NUCLEOTIDE SEQUENCE [LARGE SCALE GENOMIC DNA]</scope>
    <source>
        <strain evidence="1">C</strain>
    </source>
</reference>
<accession>A0A8K2A1R5</accession>
<dbReference type="Proteomes" id="UP000607397">
    <property type="component" value="Unassembled WGS sequence"/>
</dbReference>
<dbReference type="EMBL" id="WVIC01000041">
    <property type="protein sequence ID" value="NCJ08108.1"/>
    <property type="molecule type" value="Genomic_DNA"/>
</dbReference>
<sequence length="83" mass="9522">MEARAKNCKGKFDIYRIVEVLWVIAWNNPPVSAKVDEVFGYSEVLNYQGGNVMELENIIPKHWESKGGLEAFRNHVMSQLNLV</sequence>
<evidence type="ECO:0000313" key="1">
    <source>
        <dbReference type="EMBL" id="NCJ08108.1"/>
    </source>
</evidence>
<gene>
    <name evidence="1" type="ORF">GS597_16665</name>
</gene>
<dbReference type="RefSeq" id="WP_161826585.1">
    <property type="nucleotide sequence ID" value="NZ_WVIC01000041.1"/>
</dbReference>
<proteinExistence type="predicted"/>
<evidence type="ECO:0000313" key="2">
    <source>
        <dbReference type="Proteomes" id="UP000607397"/>
    </source>
</evidence>
<comment type="caution">
    <text evidence="1">The sequence shown here is derived from an EMBL/GenBank/DDBJ whole genome shotgun (WGS) entry which is preliminary data.</text>
</comment>
<organism evidence="1 2">
    <name type="scientific">Petrachloros mirabilis ULC683</name>
    <dbReference type="NCBI Taxonomy" id="2781853"/>
    <lineage>
        <taxon>Bacteria</taxon>
        <taxon>Bacillati</taxon>
        <taxon>Cyanobacteriota</taxon>
        <taxon>Cyanophyceae</taxon>
        <taxon>Synechococcales</taxon>
        <taxon>Petrachlorosaceae</taxon>
        <taxon>Petrachloros</taxon>
        <taxon>Petrachloros mirabilis</taxon>
    </lineage>
</organism>
<name>A0A8K2A1R5_9CYAN</name>
<dbReference type="AlphaFoldDB" id="A0A8K2A1R5"/>